<evidence type="ECO:0000256" key="3">
    <source>
        <dbReference type="ARBA" id="ARBA00022691"/>
    </source>
</evidence>
<dbReference type="EMBL" id="BAAAHQ010000031">
    <property type="protein sequence ID" value="GAA0941701.1"/>
    <property type="molecule type" value="Genomic_DNA"/>
</dbReference>
<dbReference type="InterPro" id="IPR001077">
    <property type="entry name" value="COMT_C"/>
</dbReference>
<dbReference type="PIRSF" id="PIRSF005739">
    <property type="entry name" value="O-mtase"/>
    <property type="match status" value="1"/>
</dbReference>
<dbReference type="InterPro" id="IPR016461">
    <property type="entry name" value="COMT-like"/>
</dbReference>
<comment type="caution">
    <text evidence="6">The sequence shown here is derived from an EMBL/GenBank/DDBJ whole genome shotgun (WGS) entry which is preliminary data.</text>
</comment>
<dbReference type="GO" id="GO:0008168">
    <property type="term" value="F:methyltransferase activity"/>
    <property type="evidence" value="ECO:0007669"/>
    <property type="project" value="UniProtKB-KW"/>
</dbReference>
<organism evidence="6 7">
    <name type="scientific">Nonomuraea longicatena</name>
    <dbReference type="NCBI Taxonomy" id="83682"/>
    <lineage>
        <taxon>Bacteria</taxon>
        <taxon>Bacillati</taxon>
        <taxon>Actinomycetota</taxon>
        <taxon>Actinomycetes</taxon>
        <taxon>Streptosporangiales</taxon>
        <taxon>Streptosporangiaceae</taxon>
        <taxon>Nonomuraea</taxon>
    </lineage>
</organism>
<dbReference type="SUPFAM" id="SSF53335">
    <property type="entry name" value="S-adenosyl-L-methionine-dependent methyltransferases"/>
    <property type="match status" value="1"/>
</dbReference>
<dbReference type="Gene3D" id="3.40.50.150">
    <property type="entry name" value="Vaccinia Virus protein VP39"/>
    <property type="match status" value="1"/>
</dbReference>
<keyword evidence="7" id="KW-1185">Reference proteome</keyword>
<name>A0ABP4AVB3_9ACTN</name>
<evidence type="ECO:0000256" key="2">
    <source>
        <dbReference type="ARBA" id="ARBA00022679"/>
    </source>
</evidence>
<accession>A0ABP4AVB3</accession>
<dbReference type="Pfam" id="PF08100">
    <property type="entry name" value="Dimerisation"/>
    <property type="match status" value="1"/>
</dbReference>
<keyword evidence="2" id="KW-0808">Transferase</keyword>
<dbReference type="PANTHER" id="PTHR43712:SF2">
    <property type="entry name" value="O-METHYLTRANSFERASE CICE"/>
    <property type="match status" value="1"/>
</dbReference>
<dbReference type="InterPro" id="IPR029063">
    <property type="entry name" value="SAM-dependent_MTases_sf"/>
</dbReference>
<feature type="domain" description="O-methyltransferase dimerisation" evidence="5">
    <location>
        <begin position="26"/>
        <end position="97"/>
    </location>
</feature>
<dbReference type="PROSITE" id="PS51683">
    <property type="entry name" value="SAM_OMT_II"/>
    <property type="match status" value="1"/>
</dbReference>
<gene>
    <name evidence="6" type="ORF">GCM10009560_53870</name>
</gene>
<dbReference type="PANTHER" id="PTHR43712">
    <property type="entry name" value="PUTATIVE (AFU_ORTHOLOGUE AFUA_4G14580)-RELATED"/>
    <property type="match status" value="1"/>
</dbReference>
<protein>
    <submittedName>
        <fullName evidence="6">Methyltransferase</fullName>
    </submittedName>
</protein>
<sequence>MTVLSNDKDLVHNDPTRLHARQLLLLACGGRLSRVIHVLAELGVADILADGPLPVGTVAERAGAHPDALYRVLRNAASVGVFEEGPGKVFRLTPLAEGLRSDNGDGVLPLVRYNNLELTARPYDEIMHSVRTGEPAVEKALGMSFNAYLEKNPEVGLFFNEFMSFWSRQFVEEELEQYHFERFTSLADLGGGDGFFLAQVLRRNPGMRAYLTDYPDEVRKAGQVLAEHGVGDRVTVEGGDLLESEIVPGYDAYLFKAVLHWMSDEKAEHLLRKTRAAIGGSGARLLVFDSVLAPDNAWDHGKFLDVDMLVLFGGRERSLDDWRALFARAGFELVREPSVYHWTLLECKAV</sequence>
<dbReference type="InterPro" id="IPR012967">
    <property type="entry name" value="COMT_dimerisation"/>
</dbReference>
<reference evidence="7" key="1">
    <citation type="journal article" date="2019" name="Int. J. Syst. Evol. Microbiol.">
        <title>The Global Catalogue of Microorganisms (GCM) 10K type strain sequencing project: providing services to taxonomists for standard genome sequencing and annotation.</title>
        <authorList>
            <consortium name="The Broad Institute Genomics Platform"/>
            <consortium name="The Broad Institute Genome Sequencing Center for Infectious Disease"/>
            <person name="Wu L."/>
            <person name="Ma J."/>
        </authorList>
    </citation>
    <scope>NUCLEOTIDE SEQUENCE [LARGE SCALE GENOMIC DNA]</scope>
    <source>
        <strain evidence="7">JCM 11136</strain>
    </source>
</reference>
<proteinExistence type="predicted"/>
<keyword evidence="1 6" id="KW-0489">Methyltransferase</keyword>
<dbReference type="InterPro" id="IPR036388">
    <property type="entry name" value="WH-like_DNA-bd_sf"/>
</dbReference>
<dbReference type="Gene3D" id="1.10.10.10">
    <property type="entry name" value="Winged helix-like DNA-binding domain superfamily/Winged helix DNA-binding domain"/>
    <property type="match status" value="1"/>
</dbReference>
<dbReference type="InterPro" id="IPR036390">
    <property type="entry name" value="WH_DNA-bd_sf"/>
</dbReference>
<dbReference type="Pfam" id="PF00891">
    <property type="entry name" value="Methyltransf_2"/>
    <property type="match status" value="1"/>
</dbReference>
<evidence type="ECO:0000259" key="4">
    <source>
        <dbReference type="Pfam" id="PF00891"/>
    </source>
</evidence>
<evidence type="ECO:0000259" key="5">
    <source>
        <dbReference type="Pfam" id="PF08100"/>
    </source>
</evidence>
<keyword evidence="3" id="KW-0949">S-adenosyl-L-methionine</keyword>
<dbReference type="GO" id="GO:0032259">
    <property type="term" value="P:methylation"/>
    <property type="evidence" value="ECO:0007669"/>
    <property type="project" value="UniProtKB-KW"/>
</dbReference>
<dbReference type="SUPFAM" id="SSF46785">
    <property type="entry name" value="Winged helix' DNA-binding domain"/>
    <property type="match status" value="1"/>
</dbReference>
<evidence type="ECO:0000313" key="7">
    <source>
        <dbReference type="Proteomes" id="UP001501578"/>
    </source>
</evidence>
<evidence type="ECO:0000256" key="1">
    <source>
        <dbReference type="ARBA" id="ARBA00022603"/>
    </source>
</evidence>
<dbReference type="Proteomes" id="UP001501578">
    <property type="component" value="Unassembled WGS sequence"/>
</dbReference>
<feature type="domain" description="O-methyltransferase C-terminal" evidence="4">
    <location>
        <begin position="124"/>
        <end position="332"/>
    </location>
</feature>
<dbReference type="Gene3D" id="1.10.287.1350">
    <property type="match status" value="1"/>
</dbReference>
<dbReference type="CDD" id="cd02440">
    <property type="entry name" value="AdoMet_MTases"/>
    <property type="match status" value="1"/>
</dbReference>
<dbReference type="RefSeq" id="WP_343952834.1">
    <property type="nucleotide sequence ID" value="NZ_BAAAHQ010000031.1"/>
</dbReference>
<evidence type="ECO:0000313" key="6">
    <source>
        <dbReference type="EMBL" id="GAA0941701.1"/>
    </source>
</evidence>